<dbReference type="EMBL" id="JAMQGO010000005">
    <property type="protein sequence ID" value="MCM2562417.1"/>
    <property type="molecule type" value="Genomic_DNA"/>
</dbReference>
<organism evidence="1 2">
    <name type="scientific">Lutimaribacter degradans</name>
    <dbReference type="NCBI Taxonomy" id="2945989"/>
    <lineage>
        <taxon>Bacteria</taxon>
        <taxon>Pseudomonadati</taxon>
        <taxon>Pseudomonadota</taxon>
        <taxon>Alphaproteobacteria</taxon>
        <taxon>Rhodobacterales</taxon>
        <taxon>Roseobacteraceae</taxon>
        <taxon>Lutimaribacter</taxon>
    </lineage>
</organism>
<evidence type="ECO:0000313" key="2">
    <source>
        <dbReference type="Proteomes" id="UP001203036"/>
    </source>
</evidence>
<name>A0ACC5ZVR0_9RHOB</name>
<accession>A0ACC5ZVR0</accession>
<sequence>MAELYAGARAEQPAASVSLGRLTNWLGALVSVALIVGVSVWGYKLLVRDVSGVPVVRAAEGPLRVQPDDPGGRPADHQGLAVNNVAAVGTAAPPAERLVLAPRPVSLTEDDAPRAVLTAARALASDTVPDMADAAQRNGANTAQDDAPAQPGDDATVDDLVAKLTANSEPLSAGDDSDTMSADAPGENAETAPARPESGLARSLRPQLRPTGIETQVASADSSAAVVAAVAANSGARDVDPADIPVGTRLAQLGAYDSAEVARKEWRRLEQRFGEYMDGKDRVIQRAQSGGRTFYRLRAMGFEDLPDARRFCAAFVSEKADCIPVVTR</sequence>
<reference evidence="1" key="1">
    <citation type="submission" date="2022-06" db="EMBL/GenBank/DDBJ databases">
        <title>Lutimaribacter sp. EGI FJ00013, a novel bacterium isolated from a salt lake sediment enrichment.</title>
        <authorList>
            <person name="Gao L."/>
            <person name="Fang B.-Z."/>
            <person name="Li W.-J."/>
        </authorList>
    </citation>
    <scope>NUCLEOTIDE SEQUENCE</scope>
    <source>
        <strain evidence="1">EGI FJ00013</strain>
    </source>
</reference>
<protein>
    <submittedName>
        <fullName evidence="1">SPOR domain-containing protein</fullName>
    </submittedName>
</protein>
<proteinExistence type="predicted"/>
<evidence type="ECO:0000313" key="1">
    <source>
        <dbReference type="EMBL" id="MCM2562417.1"/>
    </source>
</evidence>
<keyword evidence="2" id="KW-1185">Reference proteome</keyword>
<gene>
    <name evidence="1" type="ORF">M8744_09700</name>
</gene>
<dbReference type="Proteomes" id="UP001203036">
    <property type="component" value="Unassembled WGS sequence"/>
</dbReference>
<comment type="caution">
    <text evidence="1">The sequence shown here is derived from an EMBL/GenBank/DDBJ whole genome shotgun (WGS) entry which is preliminary data.</text>
</comment>